<dbReference type="GO" id="GO:0016791">
    <property type="term" value="F:phosphatase activity"/>
    <property type="evidence" value="ECO:0007669"/>
    <property type="project" value="TreeGrafter"/>
</dbReference>
<dbReference type="PROSITE" id="PS51746">
    <property type="entry name" value="PPM_2"/>
    <property type="match status" value="1"/>
</dbReference>
<dbReference type="InterPro" id="IPR052016">
    <property type="entry name" value="Bact_Sigma-Reg"/>
</dbReference>
<evidence type="ECO:0000256" key="1">
    <source>
        <dbReference type="ARBA" id="ARBA00022801"/>
    </source>
</evidence>
<dbReference type="InterPro" id="IPR029016">
    <property type="entry name" value="GAF-like_dom_sf"/>
</dbReference>
<dbReference type="Pfam" id="PF13185">
    <property type="entry name" value="GAF_2"/>
    <property type="match status" value="1"/>
</dbReference>
<comment type="caution">
    <text evidence="3">The sequence shown here is derived from an EMBL/GenBank/DDBJ whole genome shotgun (WGS) entry which is preliminary data.</text>
</comment>
<dbReference type="SUPFAM" id="SSF81606">
    <property type="entry name" value="PP2C-like"/>
    <property type="match status" value="1"/>
</dbReference>
<reference evidence="3 4" key="1">
    <citation type="submission" date="2018-05" db="EMBL/GenBank/DDBJ databases">
        <title>Coraliomargarita sinensis sp. nov., isolated from a marine solar saltern.</title>
        <authorList>
            <person name="Zhou L.Y."/>
        </authorList>
    </citation>
    <scope>NUCLEOTIDE SEQUENCE [LARGE SCALE GENOMIC DNA]</scope>
    <source>
        <strain evidence="3 4">WN38</strain>
    </source>
</reference>
<dbReference type="RefSeq" id="WP_110131404.1">
    <property type="nucleotide sequence ID" value="NZ_QHJQ01000007.1"/>
</dbReference>
<dbReference type="PANTHER" id="PTHR43156">
    <property type="entry name" value="STAGE II SPORULATION PROTEIN E-RELATED"/>
    <property type="match status" value="1"/>
</dbReference>
<sequence length="478" mass="52368">MLPFLSGILLGMAVVWVLYTRKGRQLKIIDQEKQLLQQEKQIVVEFMHNMVEAVAEGSDRENMFQRIIHAAVLSTGAMSACIFEKRPDHTLKSIAVEGLFPPQRKLSKKLTGKDITRAQFLEGILKSETYQIGEGLIGQVAKSKQAQLITDAGNDPRVVQHEDPALQVRSIIVAPVLFKNELLAVLAVANPADGLAFTETDFSLVESLAEQVGLAVHNSAAMQLQIEKQQIDLDMQLAAKVQGLLLTKDYPTSKQVAFASHYTAAQKIGGDLYDVFSLDDNTIAFAIADVSGKGVSASLLMAICQTHLRHFAKAHRSPAQVLCEINAAMQKTMQRDMFITMIYAIFTLDTEKLTLARAGHEPAFFYDSHSDGSLDVGPIQSPGMAIGMVGPEIFDDVIEDASIHFGENDALLLYTDGVTECTDPGGEEFSGERLRETLQTHGHSTAEGIIEHVLENVKRFSRGSGQHDDLTMIAVKHA</sequence>
<name>A0A317ZHC4_9BACT</name>
<dbReference type="OrthoDB" id="311592at2"/>
<dbReference type="SUPFAM" id="SSF55781">
    <property type="entry name" value="GAF domain-like"/>
    <property type="match status" value="1"/>
</dbReference>
<dbReference type="InParanoid" id="A0A317ZHC4"/>
<proteinExistence type="predicted"/>
<dbReference type="EMBL" id="QHJQ01000007">
    <property type="protein sequence ID" value="PXA03707.1"/>
    <property type="molecule type" value="Genomic_DNA"/>
</dbReference>
<accession>A0A317ZHC4</accession>
<dbReference type="Gene3D" id="3.30.450.40">
    <property type="match status" value="1"/>
</dbReference>
<dbReference type="SMART" id="SM00331">
    <property type="entry name" value="PP2C_SIG"/>
    <property type="match status" value="1"/>
</dbReference>
<evidence type="ECO:0000259" key="2">
    <source>
        <dbReference type="PROSITE" id="PS51746"/>
    </source>
</evidence>
<dbReference type="Proteomes" id="UP000247099">
    <property type="component" value="Unassembled WGS sequence"/>
</dbReference>
<dbReference type="InterPro" id="IPR003018">
    <property type="entry name" value="GAF"/>
</dbReference>
<dbReference type="SMART" id="SM00065">
    <property type="entry name" value="GAF"/>
    <property type="match status" value="1"/>
</dbReference>
<keyword evidence="1" id="KW-0378">Hydrolase</keyword>
<gene>
    <name evidence="3" type="ORF">DDZ13_10455</name>
</gene>
<dbReference type="PANTHER" id="PTHR43156:SF2">
    <property type="entry name" value="STAGE II SPORULATION PROTEIN E"/>
    <property type="match status" value="1"/>
</dbReference>
<evidence type="ECO:0000313" key="4">
    <source>
        <dbReference type="Proteomes" id="UP000247099"/>
    </source>
</evidence>
<organism evidence="3 4">
    <name type="scientific">Coraliomargarita sinensis</name>
    <dbReference type="NCBI Taxonomy" id="2174842"/>
    <lineage>
        <taxon>Bacteria</taxon>
        <taxon>Pseudomonadati</taxon>
        <taxon>Verrucomicrobiota</taxon>
        <taxon>Opitutia</taxon>
        <taxon>Puniceicoccales</taxon>
        <taxon>Coraliomargaritaceae</taxon>
        <taxon>Coraliomargarita</taxon>
    </lineage>
</organism>
<evidence type="ECO:0000313" key="3">
    <source>
        <dbReference type="EMBL" id="PXA03707.1"/>
    </source>
</evidence>
<keyword evidence="4" id="KW-1185">Reference proteome</keyword>
<dbReference type="InterPro" id="IPR036457">
    <property type="entry name" value="PPM-type-like_dom_sf"/>
</dbReference>
<feature type="domain" description="PPM-type phosphatase" evidence="2">
    <location>
        <begin position="255"/>
        <end position="477"/>
    </location>
</feature>
<dbReference type="AlphaFoldDB" id="A0A317ZHC4"/>
<dbReference type="Gene3D" id="3.60.40.10">
    <property type="entry name" value="PPM-type phosphatase domain"/>
    <property type="match status" value="1"/>
</dbReference>
<dbReference type="Pfam" id="PF07228">
    <property type="entry name" value="SpoIIE"/>
    <property type="match status" value="1"/>
</dbReference>
<protein>
    <submittedName>
        <fullName evidence="3">Protein serine phosphatase</fullName>
    </submittedName>
</protein>
<dbReference type="InterPro" id="IPR001932">
    <property type="entry name" value="PPM-type_phosphatase-like_dom"/>
</dbReference>